<evidence type="ECO:0000256" key="1">
    <source>
        <dbReference type="SAM" id="Coils"/>
    </source>
</evidence>
<comment type="caution">
    <text evidence="3">The sequence shown here is derived from an EMBL/GenBank/DDBJ whole genome shotgun (WGS) entry which is preliminary data.</text>
</comment>
<dbReference type="AlphaFoldDB" id="A0A176VRI3"/>
<sequence length="332" mass="36579">MMTGQQPAPLTQVSSGTIDLESGEGPSAKESKSVGLSAVDMLGKQVIPLLKYLDEKMAKYAKPTIAGSYVELVRSKTRAKVATSAEVVERVLSLTSECTTAKATLQEWEKRLQQTESKCAGLWKTLAAEKNLQVSSERDCMNLRVDIQYAQKATVNLEQIGAELAAKAKELANCKATRSSKLEQREKLDANCNELRSQLLAVEEQLIAAEAKLLELEAKNQQLADQTDEALRAKVNRCFHDYVEWEIQTLKWMKLRELERRVTALIACSARGHWQLGKKLDLFISGLEETKVNLELKVLAALRRIGVSRNSAGVITIGSAGITLVGSSHPNK</sequence>
<dbReference type="Proteomes" id="UP000077202">
    <property type="component" value="Unassembled WGS sequence"/>
</dbReference>
<feature type="region of interest" description="Disordered" evidence="2">
    <location>
        <begin position="1"/>
        <end position="33"/>
    </location>
</feature>
<organism evidence="3 4">
    <name type="scientific">Marchantia polymorpha subsp. ruderalis</name>
    <dbReference type="NCBI Taxonomy" id="1480154"/>
    <lineage>
        <taxon>Eukaryota</taxon>
        <taxon>Viridiplantae</taxon>
        <taxon>Streptophyta</taxon>
        <taxon>Embryophyta</taxon>
        <taxon>Marchantiophyta</taxon>
        <taxon>Marchantiopsida</taxon>
        <taxon>Marchantiidae</taxon>
        <taxon>Marchantiales</taxon>
        <taxon>Marchantiaceae</taxon>
        <taxon>Marchantia</taxon>
    </lineage>
</organism>
<protein>
    <submittedName>
        <fullName evidence="3">Uncharacterized protein</fullName>
    </submittedName>
</protein>
<proteinExistence type="predicted"/>
<keyword evidence="1" id="KW-0175">Coiled coil</keyword>
<evidence type="ECO:0000256" key="2">
    <source>
        <dbReference type="SAM" id="MobiDB-lite"/>
    </source>
</evidence>
<keyword evidence="4" id="KW-1185">Reference proteome</keyword>
<feature type="compositionally biased region" description="Polar residues" evidence="2">
    <location>
        <begin position="1"/>
        <end position="17"/>
    </location>
</feature>
<name>A0A176VRI3_MARPO</name>
<feature type="coiled-coil region" evidence="1">
    <location>
        <begin position="178"/>
        <end position="236"/>
    </location>
</feature>
<gene>
    <name evidence="3" type="ORF">AXG93_2272s1010</name>
</gene>
<evidence type="ECO:0000313" key="4">
    <source>
        <dbReference type="Proteomes" id="UP000077202"/>
    </source>
</evidence>
<evidence type="ECO:0000313" key="3">
    <source>
        <dbReference type="EMBL" id="OAE22615.1"/>
    </source>
</evidence>
<accession>A0A176VRI3</accession>
<reference evidence="3" key="1">
    <citation type="submission" date="2016-03" db="EMBL/GenBank/DDBJ databases">
        <title>Mechanisms controlling the formation of the plant cell surface in tip-growing cells are functionally conserved among land plants.</title>
        <authorList>
            <person name="Honkanen S."/>
            <person name="Jones V.A."/>
            <person name="Morieri G."/>
            <person name="Champion C."/>
            <person name="Hetherington A.J."/>
            <person name="Kelly S."/>
            <person name="Saint-Marcoux D."/>
            <person name="Proust H."/>
            <person name="Prescott H."/>
            <person name="Dolan L."/>
        </authorList>
    </citation>
    <scope>NUCLEOTIDE SEQUENCE [LARGE SCALE GENOMIC DNA]</scope>
    <source>
        <tissue evidence="3">Whole gametophyte</tissue>
    </source>
</reference>
<dbReference type="EMBL" id="LVLJ01003108">
    <property type="protein sequence ID" value="OAE22615.1"/>
    <property type="molecule type" value="Genomic_DNA"/>
</dbReference>